<name>A0A0E9R9A0_ANGAN</name>
<reference evidence="2" key="2">
    <citation type="journal article" date="2015" name="Fish Shellfish Immunol.">
        <title>Early steps in the European eel (Anguilla anguilla)-Vibrio vulnificus interaction in the gills: Role of the RtxA13 toxin.</title>
        <authorList>
            <person name="Callol A."/>
            <person name="Pajuelo D."/>
            <person name="Ebbesson L."/>
            <person name="Teles M."/>
            <person name="MacKenzie S."/>
            <person name="Amaro C."/>
        </authorList>
    </citation>
    <scope>NUCLEOTIDE SEQUENCE</scope>
</reference>
<evidence type="ECO:0000256" key="1">
    <source>
        <dbReference type="SAM" id="MobiDB-lite"/>
    </source>
</evidence>
<dbReference type="EMBL" id="GBXM01083517">
    <property type="protein sequence ID" value="JAH25060.1"/>
    <property type="molecule type" value="Transcribed_RNA"/>
</dbReference>
<sequence length="32" mass="3864">MNKKHSGWKNVKDNRDNSHNTNLACFWFSDLR</sequence>
<protein>
    <submittedName>
        <fullName evidence="2">Uncharacterized protein</fullName>
    </submittedName>
</protein>
<feature type="region of interest" description="Disordered" evidence="1">
    <location>
        <begin position="1"/>
        <end position="21"/>
    </location>
</feature>
<organism evidence="2">
    <name type="scientific">Anguilla anguilla</name>
    <name type="common">European freshwater eel</name>
    <name type="synonym">Muraena anguilla</name>
    <dbReference type="NCBI Taxonomy" id="7936"/>
    <lineage>
        <taxon>Eukaryota</taxon>
        <taxon>Metazoa</taxon>
        <taxon>Chordata</taxon>
        <taxon>Craniata</taxon>
        <taxon>Vertebrata</taxon>
        <taxon>Euteleostomi</taxon>
        <taxon>Actinopterygii</taxon>
        <taxon>Neopterygii</taxon>
        <taxon>Teleostei</taxon>
        <taxon>Anguilliformes</taxon>
        <taxon>Anguillidae</taxon>
        <taxon>Anguilla</taxon>
    </lineage>
</organism>
<accession>A0A0E9R9A0</accession>
<evidence type="ECO:0000313" key="2">
    <source>
        <dbReference type="EMBL" id="JAH25060.1"/>
    </source>
</evidence>
<dbReference type="AlphaFoldDB" id="A0A0E9R9A0"/>
<reference evidence="2" key="1">
    <citation type="submission" date="2014-11" db="EMBL/GenBank/DDBJ databases">
        <authorList>
            <person name="Amaro Gonzalez C."/>
        </authorList>
    </citation>
    <scope>NUCLEOTIDE SEQUENCE</scope>
</reference>
<proteinExistence type="predicted"/>